<reference evidence="2" key="2">
    <citation type="submission" date="2020-09" db="EMBL/GenBank/DDBJ databases">
        <authorList>
            <person name="Sun Q."/>
            <person name="Ohkuma M."/>
        </authorList>
    </citation>
    <scope>NUCLEOTIDE SEQUENCE</scope>
    <source>
        <strain evidence="2">JCM 3086</strain>
    </source>
</reference>
<dbReference type="Pfam" id="PF13577">
    <property type="entry name" value="SnoaL_4"/>
    <property type="match status" value="1"/>
</dbReference>
<dbReference type="Proteomes" id="UP000657574">
    <property type="component" value="Unassembled WGS sequence"/>
</dbReference>
<name>A0A917NYK1_9ACTN</name>
<dbReference type="EMBL" id="BMQA01000025">
    <property type="protein sequence ID" value="GGJ41260.1"/>
    <property type="molecule type" value="Genomic_DNA"/>
</dbReference>
<dbReference type="RefSeq" id="WP_189314430.1">
    <property type="nucleotide sequence ID" value="NZ_BMQA01000025.1"/>
</dbReference>
<dbReference type="AlphaFoldDB" id="A0A917NYK1"/>
<feature type="domain" description="SnoaL-like" evidence="1">
    <location>
        <begin position="10"/>
        <end position="139"/>
    </location>
</feature>
<keyword evidence="3" id="KW-1185">Reference proteome</keyword>
<protein>
    <recommendedName>
        <fullName evidence="1">SnoaL-like domain-containing protein</fullName>
    </recommendedName>
</protein>
<gene>
    <name evidence="2" type="ORF">GCM10010121_060390</name>
</gene>
<sequence>MTVHDLSPLERLLAIEECKRLMVEYGRRIDHGSAVSVADLFTEDGAWRSPTIDAVGRDQLRAFFARRDALTDRVTRHIVTNVTVDVRDADHAFGVSVAVELRDDRRADGLAVDTRPAIVGDYEDEFACVDGRWFFRERRVVVGFKRESEVLMRPTPTGTTH</sequence>
<proteinExistence type="predicted"/>
<dbReference type="SUPFAM" id="SSF54427">
    <property type="entry name" value="NTF2-like"/>
    <property type="match status" value="1"/>
</dbReference>
<reference evidence="2" key="1">
    <citation type="journal article" date="2014" name="Int. J. Syst. Evol. Microbiol.">
        <title>Complete genome sequence of Corynebacterium casei LMG S-19264T (=DSM 44701T), isolated from a smear-ripened cheese.</title>
        <authorList>
            <consortium name="US DOE Joint Genome Institute (JGI-PGF)"/>
            <person name="Walter F."/>
            <person name="Albersmeier A."/>
            <person name="Kalinowski J."/>
            <person name="Ruckert C."/>
        </authorList>
    </citation>
    <scope>NUCLEOTIDE SEQUENCE</scope>
    <source>
        <strain evidence="2">JCM 3086</strain>
    </source>
</reference>
<comment type="caution">
    <text evidence="2">The sequence shown here is derived from an EMBL/GenBank/DDBJ whole genome shotgun (WGS) entry which is preliminary data.</text>
</comment>
<organism evidence="2 3">
    <name type="scientific">Streptomyces brasiliensis</name>
    <dbReference type="NCBI Taxonomy" id="1954"/>
    <lineage>
        <taxon>Bacteria</taxon>
        <taxon>Bacillati</taxon>
        <taxon>Actinomycetota</taxon>
        <taxon>Actinomycetes</taxon>
        <taxon>Kitasatosporales</taxon>
        <taxon>Streptomycetaceae</taxon>
        <taxon>Streptomyces</taxon>
    </lineage>
</organism>
<evidence type="ECO:0000313" key="2">
    <source>
        <dbReference type="EMBL" id="GGJ41260.1"/>
    </source>
</evidence>
<evidence type="ECO:0000259" key="1">
    <source>
        <dbReference type="Pfam" id="PF13577"/>
    </source>
</evidence>
<dbReference type="Gene3D" id="3.10.450.50">
    <property type="match status" value="1"/>
</dbReference>
<dbReference type="CDD" id="cd00531">
    <property type="entry name" value="NTF2_like"/>
    <property type="match status" value="1"/>
</dbReference>
<dbReference type="InterPro" id="IPR032710">
    <property type="entry name" value="NTF2-like_dom_sf"/>
</dbReference>
<accession>A0A917NYK1</accession>
<evidence type="ECO:0000313" key="3">
    <source>
        <dbReference type="Proteomes" id="UP000657574"/>
    </source>
</evidence>
<dbReference type="InterPro" id="IPR037401">
    <property type="entry name" value="SnoaL-like"/>
</dbReference>